<evidence type="ECO:0000313" key="10">
    <source>
        <dbReference type="Proteomes" id="UP000176609"/>
    </source>
</evidence>
<feature type="transmembrane region" description="Helical" evidence="7">
    <location>
        <begin position="6"/>
        <end position="24"/>
    </location>
</feature>
<dbReference type="GO" id="GO:0015297">
    <property type="term" value="F:antiporter activity"/>
    <property type="evidence" value="ECO:0007669"/>
    <property type="project" value="InterPro"/>
</dbReference>
<dbReference type="EMBL" id="MFJR01000007">
    <property type="protein sequence ID" value="OGG26989.1"/>
    <property type="molecule type" value="Genomic_DNA"/>
</dbReference>
<dbReference type="Gene3D" id="3.40.50.720">
    <property type="entry name" value="NAD(P)-binding Rossmann-like Domain"/>
    <property type="match status" value="1"/>
</dbReference>
<evidence type="ECO:0000256" key="5">
    <source>
        <dbReference type="ARBA" id="ARBA00022989"/>
    </source>
</evidence>
<feature type="transmembrane region" description="Helical" evidence="7">
    <location>
        <begin position="153"/>
        <end position="174"/>
    </location>
</feature>
<feature type="transmembrane region" description="Helical" evidence="7">
    <location>
        <begin position="113"/>
        <end position="132"/>
    </location>
</feature>
<name>A0A1F6AQM7_9BACT</name>
<dbReference type="Pfam" id="PF02254">
    <property type="entry name" value="TrkA_N"/>
    <property type="match status" value="1"/>
</dbReference>
<feature type="transmembrane region" description="Helical" evidence="7">
    <location>
        <begin position="302"/>
        <end position="323"/>
    </location>
</feature>
<feature type="transmembrane region" description="Helical" evidence="7">
    <location>
        <begin position="31"/>
        <end position="50"/>
    </location>
</feature>
<feature type="domain" description="RCK N-terminal" evidence="8">
    <location>
        <begin position="421"/>
        <end position="555"/>
    </location>
</feature>
<protein>
    <recommendedName>
        <fullName evidence="8">RCK N-terminal domain-containing protein</fullName>
    </recommendedName>
</protein>
<feature type="transmembrane region" description="Helical" evidence="7">
    <location>
        <begin position="224"/>
        <end position="241"/>
    </location>
</feature>
<dbReference type="Gene3D" id="1.20.1530.20">
    <property type="match status" value="1"/>
</dbReference>
<evidence type="ECO:0000256" key="4">
    <source>
        <dbReference type="ARBA" id="ARBA00022692"/>
    </source>
</evidence>
<keyword evidence="3" id="KW-0813">Transport</keyword>
<gene>
    <name evidence="9" type="ORF">A2960_02480</name>
</gene>
<dbReference type="InterPro" id="IPR006153">
    <property type="entry name" value="Cation/H_exchanger_TM"/>
</dbReference>
<dbReference type="InterPro" id="IPR003148">
    <property type="entry name" value="RCK_N"/>
</dbReference>
<dbReference type="InterPro" id="IPR036291">
    <property type="entry name" value="NAD(P)-bd_dom_sf"/>
</dbReference>
<accession>A0A1F6AQM7</accession>
<dbReference type="Proteomes" id="UP000176609">
    <property type="component" value="Unassembled WGS sequence"/>
</dbReference>
<comment type="similarity">
    <text evidence="2">Belongs to the monovalent cation:proton antiporter 2 (CPA2) transporter (TC 2.A.37) family.</text>
</comment>
<feature type="transmembrane region" description="Helical" evidence="7">
    <location>
        <begin position="330"/>
        <end position="350"/>
    </location>
</feature>
<dbReference type="Pfam" id="PF00999">
    <property type="entry name" value="Na_H_Exchanger"/>
    <property type="match status" value="1"/>
</dbReference>
<feature type="transmembrane region" description="Helical" evidence="7">
    <location>
        <begin position="87"/>
        <end position="107"/>
    </location>
</feature>
<proteinExistence type="inferred from homology"/>
<evidence type="ECO:0000256" key="3">
    <source>
        <dbReference type="ARBA" id="ARBA00022448"/>
    </source>
</evidence>
<feature type="transmembrane region" description="Helical" evidence="7">
    <location>
        <begin position="186"/>
        <end position="204"/>
    </location>
</feature>
<dbReference type="GO" id="GO:0006813">
    <property type="term" value="P:potassium ion transport"/>
    <property type="evidence" value="ECO:0007669"/>
    <property type="project" value="InterPro"/>
</dbReference>
<feature type="transmembrane region" description="Helical" evidence="7">
    <location>
        <begin position="247"/>
        <end position="265"/>
    </location>
</feature>
<dbReference type="PROSITE" id="PS51201">
    <property type="entry name" value="RCK_N"/>
    <property type="match status" value="1"/>
</dbReference>
<dbReference type="PANTHER" id="PTHR42751">
    <property type="entry name" value="SODIUM/HYDROGEN EXCHANGER FAMILY/TRKA DOMAIN PROTEIN"/>
    <property type="match status" value="1"/>
</dbReference>
<dbReference type="InterPro" id="IPR038770">
    <property type="entry name" value="Na+/solute_symporter_sf"/>
</dbReference>
<keyword evidence="6 7" id="KW-0472">Membrane</keyword>
<evidence type="ECO:0000256" key="6">
    <source>
        <dbReference type="ARBA" id="ARBA00023136"/>
    </source>
</evidence>
<evidence type="ECO:0000259" key="8">
    <source>
        <dbReference type="PROSITE" id="PS51201"/>
    </source>
</evidence>
<dbReference type="PANTHER" id="PTHR42751:SF3">
    <property type="entry name" value="SODIUM_GLUTAMATE SYMPORTER"/>
    <property type="match status" value="1"/>
</dbReference>
<feature type="transmembrane region" description="Helical" evidence="7">
    <location>
        <begin position="362"/>
        <end position="382"/>
    </location>
</feature>
<dbReference type="GO" id="GO:1902600">
    <property type="term" value="P:proton transmembrane transport"/>
    <property type="evidence" value="ECO:0007669"/>
    <property type="project" value="InterPro"/>
</dbReference>
<comment type="subcellular location">
    <subcellularLocation>
        <location evidence="1">Membrane</location>
        <topology evidence="1">Multi-pass membrane protein</topology>
    </subcellularLocation>
</comment>
<feature type="transmembrane region" description="Helical" evidence="7">
    <location>
        <begin position="56"/>
        <end position="75"/>
    </location>
</feature>
<feature type="transmembrane region" description="Helical" evidence="7">
    <location>
        <begin position="277"/>
        <end position="296"/>
    </location>
</feature>
<comment type="caution">
    <text evidence="9">The sequence shown here is derived from an EMBL/GenBank/DDBJ whole genome shotgun (WGS) entry which is preliminary data.</text>
</comment>
<dbReference type="GO" id="GO:0016020">
    <property type="term" value="C:membrane"/>
    <property type="evidence" value="ECO:0007669"/>
    <property type="project" value="UniProtKB-SubCell"/>
</dbReference>
<evidence type="ECO:0000256" key="1">
    <source>
        <dbReference type="ARBA" id="ARBA00004141"/>
    </source>
</evidence>
<organism evidence="9 10">
    <name type="scientific">Candidatus Gottesmanbacteria bacterium RIFCSPLOWO2_01_FULL_39_12b</name>
    <dbReference type="NCBI Taxonomy" id="1798388"/>
    <lineage>
        <taxon>Bacteria</taxon>
        <taxon>Candidatus Gottesmaniibacteriota</taxon>
    </lineage>
</organism>
<reference evidence="9 10" key="1">
    <citation type="journal article" date="2016" name="Nat. Commun.">
        <title>Thousands of microbial genomes shed light on interconnected biogeochemical processes in an aquifer system.</title>
        <authorList>
            <person name="Anantharaman K."/>
            <person name="Brown C.T."/>
            <person name="Hug L.A."/>
            <person name="Sharon I."/>
            <person name="Castelle C.J."/>
            <person name="Probst A.J."/>
            <person name="Thomas B.C."/>
            <person name="Singh A."/>
            <person name="Wilkins M.J."/>
            <person name="Karaoz U."/>
            <person name="Brodie E.L."/>
            <person name="Williams K.H."/>
            <person name="Hubbard S.S."/>
            <person name="Banfield J.F."/>
        </authorList>
    </citation>
    <scope>NUCLEOTIDE SEQUENCE [LARGE SCALE GENOMIC DNA]</scope>
</reference>
<evidence type="ECO:0000313" key="9">
    <source>
        <dbReference type="EMBL" id="OGG26989.1"/>
    </source>
</evidence>
<sequence length="577" mass="64610">MSVSPLAPDLILILLTALICGLIAKKLRLPLLVGYLIGGMVFGRIIASFIPENGIINSIAEIGVALLLFTIGLEFSLQRLKESAEVIIFGSFIQILLSILIGTVIFPLLGLDFWTSLFLGIVFSLSSTAIVVKSLSDIGELETLHGEITQGWLFFQDLWTIPIMVVLPFINPLLNYNNIGLISTSLIIRNLIISLSLFVIIIALGKNFVPKLFEKIADFKSRELLLISAVIFCLTFAYLFQRIGLSYAMGAFVAGILISSSSAHHGIFAEVRPLRDLFATVFFISLGFMLDPFFIFKHWLMISILVVTVMLIKLFISFLLVIFLGFHTKIAALVGLLLISVGEFAFIISMNALQLQLINNETFLIIISVSFITLIISVPVIYNNFWIYYSLNHFINTKFPWVSDKLKTLNHHKQFNHTQLIDHVVVLGHGRVGKYICRALTMAQIPYLVVDYDHKIVKKLREEGINVIYGDPAEIDVLEFAQIKKAKVIIIAYEDRYMQKAIVINTLSMNPGITLICRSHHEEDKKILLSLGVKLVVQPEFEAAVTMVGKLLQMFNIEEKEIAGKISRLKIEHGLAG</sequence>
<evidence type="ECO:0000256" key="7">
    <source>
        <dbReference type="SAM" id="Phobius"/>
    </source>
</evidence>
<dbReference type="SUPFAM" id="SSF51735">
    <property type="entry name" value="NAD(P)-binding Rossmann-fold domains"/>
    <property type="match status" value="1"/>
</dbReference>
<evidence type="ECO:0000256" key="2">
    <source>
        <dbReference type="ARBA" id="ARBA00005551"/>
    </source>
</evidence>
<keyword evidence="4 7" id="KW-0812">Transmembrane</keyword>
<dbReference type="AlphaFoldDB" id="A0A1F6AQM7"/>
<keyword evidence="5 7" id="KW-1133">Transmembrane helix</keyword>